<reference evidence="4" key="1">
    <citation type="submission" date="2023-06" db="EMBL/GenBank/DDBJ databases">
        <authorList>
            <person name="Jiang Y."/>
            <person name="Liu Q."/>
        </authorList>
    </citation>
    <scope>NUCLEOTIDE SEQUENCE</scope>
    <source>
        <strain evidence="4">CGMCC 1.12090</strain>
    </source>
</reference>
<evidence type="ECO:0000313" key="5">
    <source>
        <dbReference type="Proteomes" id="UP001169027"/>
    </source>
</evidence>
<proteinExistence type="predicted"/>
<evidence type="ECO:0000259" key="3">
    <source>
        <dbReference type="PROSITE" id="PS51371"/>
    </source>
</evidence>
<dbReference type="Proteomes" id="UP001169027">
    <property type="component" value="Unassembled WGS sequence"/>
</dbReference>
<gene>
    <name evidence="4" type="ORF">Q2T77_07350</name>
</gene>
<keyword evidence="5" id="KW-1185">Reference proteome</keyword>
<organism evidence="4 5">
    <name type="scientific">Variovorax ginsengisoli</name>
    <dbReference type="NCBI Taxonomy" id="363844"/>
    <lineage>
        <taxon>Bacteria</taxon>
        <taxon>Pseudomonadati</taxon>
        <taxon>Pseudomonadota</taxon>
        <taxon>Betaproteobacteria</taxon>
        <taxon>Burkholderiales</taxon>
        <taxon>Comamonadaceae</taxon>
        <taxon>Variovorax</taxon>
    </lineage>
</organism>
<evidence type="ECO:0000256" key="2">
    <source>
        <dbReference type="PROSITE-ProRule" id="PRU00703"/>
    </source>
</evidence>
<dbReference type="RefSeq" id="WP_286534308.1">
    <property type="nucleotide sequence ID" value="NZ_JAUJZH010000004.1"/>
</dbReference>
<feature type="domain" description="CBS" evidence="3">
    <location>
        <begin position="12"/>
        <end position="71"/>
    </location>
</feature>
<sequence>MKTVAEILKAKGDSVVYSIGPSATVYEALALMAEKNVGALLVMEGEKIVGMITERDYARKVVLLARSSKDTPLRDVMTPAVIYVRPDQTTEDCMALMTQSRIRHLPVMQDGKLVGLISIGDLVKGIMSEQTFIIEQLQHYIAG</sequence>
<name>A0ABT8S1K1_9BURK</name>
<keyword evidence="1 2" id="KW-0129">CBS domain</keyword>
<dbReference type="PROSITE" id="PS51371">
    <property type="entry name" value="CBS"/>
    <property type="match status" value="2"/>
</dbReference>
<dbReference type="PANTHER" id="PTHR43080">
    <property type="entry name" value="CBS DOMAIN-CONTAINING PROTEIN CBSX3, MITOCHONDRIAL"/>
    <property type="match status" value="1"/>
</dbReference>
<dbReference type="InterPro" id="IPR051257">
    <property type="entry name" value="Diverse_CBS-Domain"/>
</dbReference>
<accession>A0ABT8S1K1</accession>
<dbReference type="Pfam" id="PF00571">
    <property type="entry name" value="CBS"/>
    <property type="match status" value="2"/>
</dbReference>
<evidence type="ECO:0000256" key="1">
    <source>
        <dbReference type="ARBA" id="ARBA00023122"/>
    </source>
</evidence>
<comment type="caution">
    <text evidence="4">The sequence shown here is derived from an EMBL/GenBank/DDBJ whole genome shotgun (WGS) entry which is preliminary data.</text>
</comment>
<dbReference type="PANTHER" id="PTHR43080:SF2">
    <property type="entry name" value="CBS DOMAIN-CONTAINING PROTEIN"/>
    <property type="match status" value="1"/>
</dbReference>
<dbReference type="SUPFAM" id="SSF54631">
    <property type="entry name" value="CBS-domain pair"/>
    <property type="match status" value="1"/>
</dbReference>
<dbReference type="InterPro" id="IPR044725">
    <property type="entry name" value="CBSX3_CBS_dom"/>
</dbReference>
<evidence type="ECO:0000313" key="4">
    <source>
        <dbReference type="EMBL" id="MDO1532099.1"/>
    </source>
</evidence>
<feature type="domain" description="CBS" evidence="3">
    <location>
        <begin position="77"/>
        <end position="132"/>
    </location>
</feature>
<protein>
    <submittedName>
        <fullName evidence="4">CBS domain-containing protein</fullName>
    </submittedName>
</protein>
<dbReference type="EMBL" id="JAUKVY010000004">
    <property type="protein sequence ID" value="MDO1532099.1"/>
    <property type="molecule type" value="Genomic_DNA"/>
</dbReference>
<dbReference type="InterPro" id="IPR000644">
    <property type="entry name" value="CBS_dom"/>
</dbReference>
<dbReference type="SMART" id="SM00116">
    <property type="entry name" value="CBS"/>
    <property type="match status" value="2"/>
</dbReference>
<dbReference type="CDD" id="cd04623">
    <property type="entry name" value="CBS_pair_bac_euk"/>
    <property type="match status" value="1"/>
</dbReference>
<dbReference type="InterPro" id="IPR046342">
    <property type="entry name" value="CBS_dom_sf"/>
</dbReference>
<dbReference type="Gene3D" id="3.10.580.10">
    <property type="entry name" value="CBS-domain"/>
    <property type="match status" value="1"/>
</dbReference>